<sequence length="507" mass="57715">MAALNLLVEQVLPANISLILLIGVSIYACSVFTIRLYFHPLSKFPGPRIAAATSWYEFYKDVILSGQYSKSFPSLHAKYGLTLLKKMTIILYLTLYAHYYTGSVVRIHPNELHINDRDFFNRVFKNGTDFYKDPTFFGSIGFNDSIAFLTDPHEYKLRYDIVKAPFAKRHVDLLAPELEMIVTKAINQAKIAAETQCPLNIQQLYRCVTADSIMVLLYGRSLNLVMSGTACPPFLSSIDMFADRFHLFRSFPILARIALNLPPRLTDIVAPGYMDFRQRCLEWMRDISTNLATSEQKEGNTRMTVFSSLLQAEKDSPSRSMDGLVNEAYFFCFAGTDSTSYALSCATYYLLTHPNSAKKLREELESQPVNADGIIEYQYLRNLPYLTAVIKESLRLSSPAPSRLPRIVPKGGIEVDSQLIPPGTAVSMSTRMIHFDPDIFPKPDEFNPERWIGESGKILDKWNVAFSKGTRSCIGIKLRLNYTRQTKKLWSGVTTEWQEMRKMSTYR</sequence>
<dbReference type="GO" id="GO:0016705">
    <property type="term" value="F:oxidoreductase activity, acting on paired donors, with incorporation or reduction of molecular oxygen"/>
    <property type="evidence" value="ECO:0007669"/>
    <property type="project" value="InterPro"/>
</dbReference>
<keyword evidence="9" id="KW-0812">Transmembrane</keyword>
<keyword evidence="4 8" id="KW-0560">Oxidoreductase</keyword>
<feature type="transmembrane region" description="Helical" evidence="9">
    <location>
        <begin position="16"/>
        <end position="38"/>
    </location>
</feature>
<keyword evidence="9" id="KW-0472">Membrane</keyword>
<dbReference type="Gene3D" id="1.10.630.10">
    <property type="entry name" value="Cytochrome P450"/>
    <property type="match status" value="1"/>
</dbReference>
<dbReference type="InterPro" id="IPR036396">
    <property type="entry name" value="Cyt_P450_sf"/>
</dbReference>
<evidence type="ECO:0000256" key="4">
    <source>
        <dbReference type="ARBA" id="ARBA00023002"/>
    </source>
</evidence>
<dbReference type="OrthoDB" id="3945418at2759"/>
<keyword evidence="5 7" id="KW-0408">Iron</keyword>
<dbReference type="InterPro" id="IPR002401">
    <property type="entry name" value="Cyt_P450_E_grp-I"/>
</dbReference>
<feature type="binding site" description="axial binding residue" evidence="7">
    <location>
        <position position="473"/>
    </location>
    <ligand>
        <name>heme</name>
        <dbReference type="ChEBI" id="CHEBI:30413"/>
    </ligand>
    <ligandPart>
        <name>Fe</name>
        <dbReference type="ChEBI" id="CHEBI:18248"/>
    </ligandPart>
</feature>
<dbReference type="InterPro" id="IPR001128">
    <property type="entry name" value="Cyt_P450"/>
</dbReference>
<protein>
    <submittedName>
        <fullName evidence="10">Cytochrome P450</fullName>
    </submittedName>
</protein>
<dbReference type="EMBL" id="KZ821451">
    <property type="protein sequence ID" value="PYH36938.1"/>
    <property type="molecule type" value="Genomic_DNA"/>
</dbReference>
<evidence type="ECO:0000256" key="1">
    <source>
        <dbReference type="ARBA" id="ARBA00001971"/>
    </source>
</evidence>
<keyword evidence="6 8" id="KW-0503">Monooxygenase</keyword>
<accession>A0A318Z9I2</accession>
<proteinExistence type="inferred from homology"/>
<dbReference type="AlphaFoldDB" id="A0A318Z9I2"/>
<evidence type="ECO:0000313" key="10">
    <source>
        <dbReference type="EMBL" id="PYH36938.1"/>
    </source>
</evidence>
<evidence type="ECO:0000256" key="7">
    <source>
        <dbReference type="PIRSR" id="PIRSR602401-1"/>
    </source>
</evidence>
<evidence type="ECO:0000256" key="3">
    <source>
        <dbReference type="ARBA" id="ARBA00022723"/>
    </source>
</evidence>
<dbReference type="PROSITE" id="PS00086">
    <property type="entry name" value="CYTOCHROME_P450"/>
    <property type="match status" value="1"/>
</dbReference>
<dbReference type="InterPro" id="IPR017972">
    <property type="entry name" value="Cyt_P450_CS"/>
</dbReference>
<dbReference type="PRINTS" id="PR00463">
    <property type="entry name" value="EP450I"/>
</dbReference>
<dbReference type="Pfam" id="PF00067">
    <property type="entry name" value="p450"/>
    <property type="match status" value="1"/>
</dbReference>
<evidence type="ECO:0000256" key="9">
    <source>
        <dbReference type="SAM" id="Phobius"/>
    </source>
</evidence>
<name>A0A318Z9I2_ASPNB</name>
<dbReference type="CDD" id="cd11062">
    <property type="entry name" value="CYP58-like"/>
    <property type="match status" value="1"/>
</dbReference>
<dbReference type="PANTHER" id="PTHR24305">
    <property type="entry name" value="CYTOCHROME P450"/>
    <property type="match status" value="1"/>
</dbReference>
<organism evidence="10 11">
    <name type="scientific">Aspergillus neoniger (strain CBS 115656)</name>
    <dbReference type="NCBI Taxonomy" id="1448310"/>
    <lineage>
        <taxon>Eukaryota</taxon>
        <taxon>Fungi</taxon>
        <taxon>Dikarya</taxon>
        <taxon>Ascomycota</taxon>
        <taxon>Pezizomycotina</taxon>
        <taxon>Eurotiomycetes</taxon>
        <taxon>Eurotiomycetidae</taxon>
        <taxon>Eurotiales</taxon>
        <taxon>Aspergillaceae</taxon>
        <taxon>Aspergillus</taxon>
        <taxon>Aspergillus subgen. Circumdati</taxon>
    </lineage>
</organism>
<dbReference type="GO" id="GO:0020037">
    <property type="term" value="F:heme binding"/>
    <property type="evidence" value="ECO:0007669"/>
    <property type="project" value="InterPro"/>
</dbReference>
<evidence type="ECO:0000256" key="8">
    <source>
        <dbReference type="RuleBase" id="RU000461"/>
    </source>
</evidence>
<dbReference type="RefSeq" id="XP_025482416.1">
    <property type="nucleotide sequence ID" value="XM_025624679.1"/>
</dbReference>
<dbReference type="PRINTS" id="PR00385">
    <property type="entry name" value="P450"/>
</dbReference>
<reference evidence="10" key="1">
    <citation type="submission" date="2016-12" db="EMBL/GenBank/DDBJ databases">
        <title>The genomes of Aspergillus section Nigri reveals drivers in fungal speciation.</title>
        <authorList>
            <consortium name="DOE Joint Genome Institute"/>
            <person name="Vesth T.C."/>
            <person name="Nybo J."/>
            <person name="Theobald S."/>
            <person name="Brandl J."/>
            <person name="Frisvad J.C."/>
            <person name="Nielsen K.F."/>
            <person name="Lyhne E.K."/>
            <person name="Kogle M.E."/>
            <person name="Kuo A."/>
            <person name="Riley R."/>
            <person name="Clum A."/>
            <person name="Nolan M."/>
            <person name="Lipzen A."/>
            <person name="Salamov A."/>
            <person name="Henrissat B."/>
            <person name="Wiebenga A."/>
            <person name="De Vries R.P."/>
            <person name="Grigoriev I.V."/>
            <person name="Mortensen U.H."/>
            <person name="Andersen M.R."/>
            <person name="Baker S.E."/>
        </authorList>
    </citation>
    <scope>NUCLEOTIDE SEQUENCE [LARGE SCALE GENOMIC DNA]</scope>
    <source>
        <strain evidence="10">CBS 115656</strain>
    </source>
</reference>
<evidence type="ECO:0000256" key="2">
    <source>
        <dbReference type="ARBA" id="ARBA00010617"/>
    </source>
</evidence>
<gene>
    <name evidence="10" type="ORF">BO87DRAFT_384087</name>
</gene>
<comment type="cofactor">
    <cofactor evidence="1 7">
        <name>heme</name>
        <dbReference type="ChEBI" id="CHEBI:30413"/>
    </cofactor>
</comment>
<dbReference type="InterPro" id="IPR050121">
    <property type="entry name" value="Cytochrome_P450_monoxygenase"/>
</dbReference>
<dbReference type="SUPFAM" id="SSF48264">
    <property type="entry name" value="Cytochrome P450"/>
    <property type="match status" value="1"/>
</dbReference>
<keyword evidence="3 7" id="KW-0479">Metal-binding</keyword>
<keyword evidence="9" id="KW-1133">Transmembrane helix</keyword>
<comment type="similarity">
    <text evidence="2 8">Belongs to the cytochrome P450 family.</text>
</comment>
<evidence type="ECO:0000256" key="6">
    <source>
        <dbReference type="ARBA" id="ARBA00023033"/>
    </source>
</evidence>
<dbReference type="PANTHER" id="PTHR24305:SF166">
    <property type="entry name" value="CYTOCHROME P450 12A4, MITOCHONDRIAL-RELATED"/>
    <property type="match status" value="1"/>
</dbReference>
<dbReference type="GeneID" id="37127135"/>
<keyword evidence="11" id="KW-1185">Reference proteome</keyword>
<dbReference type="GO" id="GO:0005506">
    <property type="term" value="F:iron ion binding"/>
    <property type="evidence" value="ECO:0007669"/>
    <property type="project" value="InterPro"/>
</dbReference>
<dbReference type="Proteomes" id="UP000247647">
    <property type="component" value="Unassembled WGS sequence"/>
</dbReference>
<evidence type="ECO:0000256" key="5">
    <source>
        <dbReference type="ARBA" id="ARBA00023004"/>
    </source>
</evidence>
<evidence type="ECO:0000313" key="11">
    <source>
        <dbReference type="Proteomes" id="UP000247647"/>
    </source>
</evidence>
<keyword evidence="7 8" id="KW-0349">Heme</keyword>
<dbReference type="GO" id="GO:0004497">
    <property type="term" value="F:monooxygenase activity"/>
    <property type="evidence" value="ECO:0007669"/>
    <property type="project" value="UniProtKB-KW"/>
</dbReference>